<dbReference type="InterPro" id="IPR002716">
    <property type="entry name" value="PIN_dom"/>
</dbReference>
<proteinExistence type="predicted"/>
<dbReference type="SUPFAM" id="SSF88723">
    <property type="entry name" value="PIN domain-like"/>
    <property type="match status" value="1"/>
</dbReference>
<accession>A0A8J7C9C3</accession>
<protein>
    <submittedName>
        <fullName evidence="2">PIN domain-containing protein</fullName>
    </submittedName>
</protein>
<dbReference type="Proteomes" id="UP000629098">
    <property type="component" value="Unassembled WGS sequence"/>
</dbReference>
<name>A0A8J7C9C3_9CYAN</name>
<dbReference type="AlphaFoldDB" id="A0A8J7C9C3"/>
<comment type="caution">
    <text evidence="2">The sequence shown here is derived from an EMBL/GenBank/DDBJ whole genome shotgun (WGS) entry which is preliminary data.</text>
</comment>
<dbReference type="EMBL" id="JACXAE010000009">
    <property type="protein sequence ID" value="MBD2770865.1"/>
    <property type="molecule type" value="Genomic_DNA"/>
</dbReference>
<dbReference type="Pfam" id="PF01850">
    <property type="entry name" value="PIN"/>
    <property type="match status" value="1"/>
</dbReference>
<organism evidence="2 3">
    <name type="scientific">Iningainema tapete BLCC-T55</name>
    <dbReference type="NCBI Taxonomy" id="2748662"/>
    <lineage>
        <taxon>Bacteria</taxon>
        <taxon>Bacillati</taxon>
        <taxon>Cyanobacteriota</taxon>
        <taxon>Cyanophyceae</taxon>
        <taxon>Nostocales</taxon>
        <taxon>Scytonemataceae</taxon>
        <taxon>Iningainema tapete</taxon>
    </lineage>
</organism>
<reference evidence="2" key="1">
    <citation type="submission" date="2020-09" db="EMBL/GenBank/DDBJ databases">
        <title>Iningainema tapete sp. nov. (Scytonemataceae, Cyanobacteria) from greenhouses in central Florida (USA) produces two types of nodularin with biosynthetic potential for microcystin-LR and anabaenopeptins.</title>
        <authorList>
            <person name="Berthold D.E."/>
            <person name="Lefler F.W."/>
            <person name="Huang I.-S."/>
            <person name="Abdulla H."/>
            <person name="Zimba P.V."/>
            <person name="Laughinghouse H.D. IV."/>
        </authorList>
    </citation>
    <scope>NUCLEOTIDE SEQUENCE</scope>
    <source>
        <strain evidence="2">BLCCT55</strain>
    </source>
</reference>
<keyword evidence="3" id="KW-1185">Reference proteome</keyword>
<sequence length="158" mass="17895">MNMIILLDTGPLGLISNPSKKEEAVKCREWITSLDKNFFSLYIPEISDYEVRRELIRCKKLEGLRRLDLLKDSENFTYVPITTEVMLKAAELWAWAHNTGQQTASAESLDADVILSATAIVLARLGVSVIIATTNVNHLERYTPAKHWKDAYFLTAQP</sequence>
<gene>
    <name evidence="2" type="ORF">ICL16_01675</name>
</gene>
<dbReference type="Gene3D" id="3.40.50.1010">
    <property type="entry name" value="5'-nuclease"/>
    <property type="match status" value="1"/>
</dbReference>
<evidence type="ECO:0000313" key="2">
    <source>
        <dbReference type="EMBL" id="MBD2770865.1"/>
    </source>
</evidence>
<evidence type="ECO:0000313" key="3">
    <source>
        <dbReference type="Proteomes" id="UP000629098"/>
    </source>
</evidence>
<feature type="domain" description="PIN" evidence="1">
    <location>
        <begin position="5"/>
        <end position="120"/>
    </location>
</feature>
<dbReference type="InterPro" id="IPR029060">
    <property type="entry name" value="PIN-like_dom_sf"/>
</dbReference>
<evidence type="ECO:0000259" key="1">
    <source>
        <dbReference type="Pfam" id="PF01850"/>
    </source>
</evidence>